<dbReference type="GO" id="GO:0003677">
    <property type="term" value="F:DNA binding"/>
    <property type="evidence" value="ECO:0007669"/>
    <property type="project" value="InterPro"/>
</dbReference>
<sequence length="193" mass="22132">MYKLKFKHKVRDFPSLEELKSIEQKEFKNEMLVQVKQLFLFSCYTGLAFSDLLALRPVNLFTGNDGMKWITTVRVKTSTPVFVPLLNQALTLLNKYNQSAGLIFPTISNQNVNKALKIISEICHIKNYLTFHLARHTFATTITLMNGVPVESIRKMLGHSKLSTTMIYVKVTQSKVAMDIAMLQKKMNENEQK</sequence>
<dbReference type="Pfam" id="PF00589">
    <property type="entry name" value="Phage_integrase"/>
    <property type="match status" value="1"/>
</dbReference>
<dbReference type="GO" id="GO:0015074">
    <property type="term" value="P:DNA integration"/>
    <property type="evidence" value="ECO:0007669"/>
    <property type="project" value="InterPro"/>
</dbReference>
<dbReference type="PANTHER" id="PTHR30349">
    <property type="entry name" value="PHAGE INTEGRASE-RELATED"/>
    <property type="match status" value="1"/>
</dbReference>
<dbReference type="Gene3D" id="1.10.443.10">
    <property type="entry name" value="Intergrase catalytic core"/>
    <property type="match status" value="1"/>
</dbReference>
<evidence type="ECO:0000259" key="2">
    <source>
        <dbReference type="PROSITE" id="PS51898"/>
    </source>
</evidence>
<dbReference type="Proteomes" id="UP000261174">
    <property type="component" value="Unassembled WGS sequence"/>
</dbReference>
<dbReference type="PANTHER" id="PTHR30349:SF64">
    <property type="entry name" value="PROPHAGE INTEGRASE INTD-RELATED"/>
    <property type="match status" value="1"/>
</dbReference>
<reference evidence="3 4" key="1">
    <citation type="submission" date="2018-08" db="EMBL/GenBank/DDBJ databases">
        <title>Chitinophaga sp. K20C18050901, a novel bacterium isolated from forest soil.</title>
        <authorList>
            <person name="Wang C."/>
        </authorList>
    </citation>
    <scope>NUCLEOTIDE SEQUENCE [LARGE SCALE GENOMIC DNA]</scope>
    <source>
        <strain evidence="3 4">K20C18050901</strain>
    </source>
</reference>
<gene>
    <name evidence="3" type="ORF">DXN04_18735</name>
</gene>
<protein>
    <recommendedName>
        <fullName evidence="2">Tyr recombinase domain-containing protein</fullName>
    </recommendedName>
</protein>
<evidence type="ECO:0000256" key="1">
    <source>
        <dbReference type="ARBA" id="ARBA00023172"/>
    </source>
</evidence>
<organism evidence="3 4">
    <name type="scientific">Chitinophaga silvisoli</name>
    <dbReference type="NCBI Taxonomy" id="2291814"/>
    <lineage>
        <taxon>Bacteria</taxon>
        <taxon>Pseudomonadati</taxon>
        <taxon>Bacteroidota</taxon>
        <taxon>Chitinophagia</taxon>
        <taxon>Chitinophagales</taxon>
        <taxon>Chitinophagaceae</taxon>
        <taxon>Chitinophaga</taxon>
    </lineage>
</organism>
<dbReference type="InterPro" id="IPR013762">
    <property type="entry name" value="Integrase-like_cat_sf"/>
</dbReference>
<dbReference type="EMBL" id="QTJV01000006">
    <property type="protein sequence ID" value="RFM33985.1"/>
    <property type="molecule type" value="Genomic_DNA"/>
</dbReference>
<evidence type="ECO:0000313" key="3">
    <source>
        <dbReference type="EMBL" id="RFM33985.1"/>
    </source>
</evidence>
<dbReference type="InterPro" id="IPR002104">
    <property type="entry name" value="Integrase_catalytic"/>
</dbReference>
<feature type="domain" description="Tyr recombinase" evidence="2">
    <location>
        <begin position="9"/>
        <end position="183"/>
    </location>
</feature>
<name>A0A3E1P1E6_9BACT</name>
<dbReference type="AlphaFoldDB" id="A0A3E1P1E6"/>
<dbReference type="OrthoDB" id="892893at2"/>
<dbReference type="SUPFAM" id="SSF56349">
    <property type="entry name" value="DNA breaking-rejoining enzymes"/>
    <property type="match status" value="1"/>
</dbReference>
<dbReference type="InterPro" id="IPR011010">
    <property type="entry name" value="DNA_brk_join_enz"/>
</dbReference>
<dbReference type="InterPro" id="IPR050090">
    <property type="entry name" value="Tyrosine_recombinase_XerCD"/>
</dbReference>
<dbReference type="CDD" id="cd01185">
    <property type="entry name" value="INTN1_C_like"/>
    <property type="match status" value="1"/>
</dbReference>
<dbReference type="RefSeq" id="WP_116854903.1">
    <property type="nucleotide sequence ID" value="NZ_QTJV01000006.1"/>
</dbReference>
<comment type="caution">
    <text evidence="3">The sequence shown here is derived from an EMBL/GenBank/DDBJ whole genome shotgun (WGS) entry which is preliminary data.</text>
</comment>
<dbReference type="GO" id="GO:0006310">
    <property type="term" value="P:DNA recombination"/>
    <property type="evidence" value="ECO:0007669"/>
    <property type="project" value="UniProtKB-KW"/>
</dbReference>
<dbReference type="PROSITE" id="PS51898">
    <property type="entry name" value="TYR_RECOMBINASE"/>
    <property type="match status" value="1"/>
</dbReference>
<evidence type="ECO:0000313" key="4">
    <source>
        <dbReference type="Proteomes" id="UP000261174"/>
    </source>
</evidence>
<proteinExistence type="predicted"/>
<accession>A0A3E1P1E6</accession>
<keyword evidence="4" id="KW-1185">Reference proteome</keyword>
<keyword evidence="1" id="KW-0233">DNA recombination</keyword>